<keyword evidence="2" id="KW-0235">DNA replication</keyword>
<dbReference type="EMBL" id="KN831768">
    <property type="protein sequence ID" value="KIM48879.1"/>
    <property type="molecule type" value="Genomic_DNA"/>
</dbReference>
<evidence type="ECO:0000256" key="1">
    <source>
        <dbReference type="ARBA" id="ARBA00006035"/>
    </source>
</evidence>
<dbReference type="OrthoDB" id="3763at2759"/>
<feature type="non-terminal residue" evidence="5">
    <location>
        <position position="405"/>
    </location>
</feature>
<comment type="similarity">
    <text evidence="1">Belongs to the DNA polymerase delta/II small subunit family.</text>
</comment>
<reference evidence="5 6" key="1">
    <citation type="submission" date="2014-04" db="EMBL/GenBank/DDBJ databases">
        <authorList>
            <consortium name="DOE Joint Genome Institute"/>
            <person name="Kuo A."/>
            <person name="Gay G."/>
            <person name="Dore J."/>
            <person name="Kohler A."/>
            <person name="Nagy L.G."/>
            <person name="Floudas D."/>
            <person name="Copeland A."/>
            <person name="Barry K.W."/>
            <person name="Cichocki N."/>
            <person name="Veneault-Fourrey C."/>
            <person name="LaButti K."/>
            <person name="Lindquist E.A."/>
            <person name="Lipzen A."/>
            <person name="Lundell T."/>
            <person name="Morin E."/>
            <person name="Murat C."/>
            <person name="Sun H."/>
            <person name="Tunlid A."/>
            <person name="Henrissat B."/>
            <person name="Grigoriev I.V."/>
            <person name="Hibbett D.S."/>
            <person name="Martin F."/>
            <person name="Nordberg H.P."/>
            <person name="Cantor M.N."/>
            <person name="Hua S.X."/>
        </authorList>
    </citation>
    <scope>NUCLEOTIDE SEQUENCE [LARGE SCALE GENOMIC DNA]</scope>
    <source>
        <strain evidence="6">h7</strain>
    </source>
</reference>
<dbReference type="PANTHER" id="PTHR10416">
    <property type="entry name" value="DNA POLYMERASE DELTA SUBUNIT 2"/>
    <property type="match status" value="1"/>
</dbReference>
<dbReference type="Gene3D" id="3.60.21.50">
    <property type="match status" value="1"/>
</dbReference>
<evidence type="ECO:0000313" key="6">
    <source>
        <dbReference type="Proteomes" id="UP000053424"/>
    </source>
</evidence>
<dbReference type="AlphaFoldDB" id="A0A0C3CXJ6"/>
<evidence type="ECO:0000313" key="5">
    <source>
        <dbReference type="EMBL" id="KIM48879.1"/>
    </source>
</evidence>
<dbReference type="Gene3D" id="2.40.50.430">
    <property type="match status" value="1"/>
</dbReference>
<feature type="domain" description="DNA polymerase delta subunit OB-fold" evidence="4">
    <location>
        <begin position="1"/>
        <end position="76"/>
    </location>
</feature>
<evidence type="ECO:0000259" key="3">
    <source>
        <dbReference type="Pfam" id="PF04042"/>
    </source>
</evidence>
<reference evidence="6" key="2">
    <citation type="submission" date="2015-01" db="EMBL/GenBank/DDBJ databases">
        <title>Evolutionary Origins and Diversification of the Mycorrhizal Mutualists.</title>
        <authorList>
            <consortium name="DOE Joint Genome Institute"/>
            <consortium name="Mycorrhizal Genomics Consortium"/>
            <person name="Kohler A."/>
            <person name="Kuo A."/>
            <person name="Nagy L.G."/>
            <person name="Floudas D."/>
            <person name="Copeland A."/>
            <person name="Barry K.W."/>
            <person name="Cichocki N."/>
            <person name="Veneault-Fourrey C."/>
            <person name="LaButti K."/>
            <person name="Lindquist E.A."/>
            <person name="Lipzen A."/>
            <person name="Lundell T."/>
            <person name="Morin E."/>
            <person name="Murat C."/>
            <person name="Riley R."/>
            <person name="Ohm R."/>
            <person name="Sun H."/>
            <person name="Tunlid A."/>
            <person name="Henrissat B."/>
            <person name="Grigoriev I.V."/>
            <person name="Hibbett D.S."/>
            <person name="Martin F."/>
        </authorList>
    </citation>
    <scope>NUCLEOTIDE SEQUENCE [LARGE SCALE GENOMIC DNA]</scope>
    <source>
        <strain evidence="6">h7</strain>
    </source>
</reference>
<keyword evidence="6" id="KW-1185">Reference proteome</keyword>
<dbReference type="Pfam" id="PF18018">
    <property type="entry name" value="DNA_pol_D_N"/>
    <property type="match status" value="1"/>
</dbReference>
<dbReference type="HOGENOM" id="CLU_021763_1_0_1"/>
<organism evidence="5 6">
    <name type="scientific">Hebeloma cylindrosporum</name>
    <dbReference type="NCBI Taxonomy" id="76867"/>
    <lineage>
        <taxon>Eukaryota</taxon>
        <taxon>Fungi</taxon>
        <taxon>Dikarya</taxon>
        <taxon>Basidiomycota</taxon>
        <taxon>Agaricomycotina</taxon>
        <taxon>Agaricomycetes</taxon>
        <taxon>Agaricomycetidae</taxon>
        <taxon>Agaricales</taxon>
        <taxon>Agaricineae</taxon>
        <taxon>Hymenogastraceae</taxon>
        <taxon>Hebeloma</taxon>
    </lineage>
</organism>
<dbReference type="Pfam" id="PF04042">
    <property type="entry name" value="DNA_pol_E_B"/>
    <property type="match status" value="1"/>
</dbReference>
<dbReference type="GO" id="GO:0006271">
    <property type="term" value="P:DNA strand elongation involved in DNA replication"/>
    <property type="evidence" value="ECO:0007669"/>
    <property type="project" value="TreeGrafter"/>
</dbReference>
<dbReference type="Proteomes" id="UP000053424">
    <property type="component" value="Unassembled WGS sequence"/>
</dbReference>
<dbReference type="PANTHER" id="PTHR10416:SF0">
    <property type="entry name" value="DNA POLYMERASE DELTA SUBUNIT 2"/>
    <property type="match status" value="1"/>
</dbReference>
<sequence length="405" mass="43968">MPLKPNVMIDIARDQSIPPPPPPSKFCSDEDDVMLEDESGRIRLVGDRVRDARLVTGVIIGALGMETPNGDFEVIDLCRAEMAPQSTMETSEEDDMDVDGDGQALPDEWIAAISGLDIGSTSPADAQVQMLVEYLVAEGGGVKSQESATCISRLIIAGDSLASIASRVAEPGPTLEDRKARRFGYDSTSFSSHPILSLSSALNDIASAMPIHILPGESDPAGTIMPQQPFPRAMFGDAARYPTFTCETNPTYLTIASNEETEGSASKTTQPTIKRTLLINSGQPLNDMFKYLPSPPNTRLSILESTLRWRHMAPTAPDTLWCHPYFAEDPFLIKETPDIYIVGGQKRFATKLVMDHQKAKGRTSTRCRVIMVPSFAHTGILVLVNLRTLAVKCVNFSVHSMTAGG</sequence>
<dbReference type="GO" id="GO:0043625">
    <property type="term" value="C:delta DNA polymerase complex"/>
    <property type="evidence" value="ECO:0007669"/>
    <property type="project" value="TreeGrafter"/>
</dbReference>
<dbReference type="GO" id="GO:0003677">
    <property type="term" value="F:DNA binding"/>
    <property type="evidence" value="ECO:0007669"/>
    <property type="project" value="InterPro"/>
</dbReference>
<feature type="domain" description="DNA polymerase alpha/delta/epsilon subunit B" evidence="3">
    <location>
        <begin position="110"/>
        <end position="349"/>
    </location>
</feature>
<dbReference type="InterPro" id="IPR024826">
    <property type="entry name" value="DNA_pol_delta/II_ssu"/>
</dbReference>
<gene>
    <name evidence="5" type="ORF">M413DRAFT_36810</name>
</gene>
<evidence type="ECO:0008006" key="7">
    <source>
        <dbReference type="Google" id="ProtNLM"/>
    </source>
</evidence>
<protein>
    <recommendedName>
        <fullName evidence="7">DNA polymerase alpha/delta/epsilon subunit B domain-containing protein</fullName>
    </recommendedName>
</protein>
<evidence type="ECO:0000259" key="4">
    <source>
        <dbReference type="Pfam" id="PF18018"/>
    </source>
</evidence>
<proteinExistence type="inferred from homology"/>
<evidence type="ECO:0000256" key="2">
    <source>
        <dbReference type="ARBA" id="ARBA00022705"/>
    </source>
</evidence>
<name>A0A0C3CXJ6_HEBCY</name>
<dbReference type="InterPro" id="IPR040663">
    <property type="entry name" value="DNA_pol_D_N"/>
</dbReference>
<dbReference type="STRING" id="686832.A0A0C3CXJ6"/>
<dbReference type="InterPro" id="IPR007185">
    <property type="entry name" value="DNA_pol_a/d/e_bsu"/>
</dbReference>
<accession>A0A0C3CXJ6</accession>